<gene>
    <name evidence="7" type="ORF">NLS_LOCUS1437</name>
</gene>
<evidence type="ECO:0000256" key="1">
    <source>
        <dbReference type="ARBA" id="ARBA00004370"/>
    </source>
</evidence>
<dbReference type="GO" id="GO:1903569">
    <property type="term" value="P:positive regulation of protein localization to ciliary membrane"/>
    <property type="evidence" value="ECO:0007669"/>
    <property type="project" value="TreeGrafter"/>
</dbReference>
<keyword evidence="8" id="KW-1185">Reference proteome</keyword>
<evidence type="ECO:0000259" key="6">
    <source>
        <dbReference type="PROSITE" id="PS50222"/>
    </source>
</evidence>
<keyword evidence="2" id="KW-0479">Metal-binding</keyword>
<evidence type="ECO:0000256" key="3">
    <source>
        <dbReference type="ARBA" id="ARBA00022737"/>
    </source>
</evidence>
<name>A0A3P6SGN5_LITSI</name>
<dbReference type="PANTHER" id="PTHR46819:SF1">
    <property type="entry name" value="EF-HAND CALCIUM-BINDING DOMAIN-CONTAINING PROTEIN 7"/>
    <property type="match status" value="1"/>
</dbReference>
<sequence>MLFDEFERSRSRLLDVIAQELTNKQDGRLAASESLQRKLSEKMKFDNLNSAISMFNSQVTRRAFHVMNNDDRILNYYFILNQPQIVCIMCELFTSSKLHRVLEQVPNDQPADRNYKNYIYIVLYNTIEERVITVTTKVLEDKYVSEECLLKAGEYIISVHAAHCLEIVTHTNDEMKLTDSDGKLTKHFKMTLMNMFDLFDLDENGKLSREEFDIYNMLASDEHVLDQEWEILCRTFGARNGELLLNSFVALHQIEANNNPSLEDTWMTLLCVGYNDQLDLINNCPCSLTIFSESIVYMGRVELREPTKNESEELADYFWRNGQEVSSDADVRIWNCDYFAVCTAGPMELPCTMNLHYGNSKNVLVKELMELRRVPLQFVKPVILLQAIAIESDWSLILTVKTTM</sequence>
<dbReference type="InterPro" id="IPR018247">
    <property type="entry name" value="EF_Hand_1_Ca_BS"/>
</dbReference>
<dbReference type="Gene3D" id="1.10.238.10">
    <property type="entry name" value="EF-hand"/>
    <property type="match status" value="1"/>
</dbReference>
<organism evidence="7 8">
    <name type="scientific">Litomosoides sigmodontis</name>
    <name type="common">Filarial nematode worm</name>
    <dbReference type="NCBI Taxonomy" id="42156"/>
    <lineage>
        <taxon>Eukaryota</taxon>
        <taxon>Metazoa</taxon>
        <taxon>Ecdysozoa</taxon>
        <taxon>Nematoda</taxon>
        <taxon>Chromadorea</taxon>
        <taxon>Rhabditida</taxon>
        <taxon>Spirurina</taxon>
        <taxon>Spiruromorpha</taxon>
        <taxon>Filarioidea</taxon>
        <taxon>Onchocercidae</taxon>
        <taxon>Litomosoides</taxon>
    </lineage>
</organism>
<dbReference type="GO" id="GO:0098797">
    <property type="term" value="C:plasma membrane protein complex"/>
    <property type="evidence" value="ECO:0007669"/>
    <property type="project" value="TreeGrafter"/>
</dbReference>
<proteinExistence type="predicted"/>
<accession>A0A3P6SGN5</accession>
<dbReference type="GO" id="GO:0060170">
    <property type="term" value="C:ciliary membrane"/>
    <property type="evidence" value="ECO:0007669"/>
    <property type="project" value="TreeGrafter"/>
</dbReference>
<dbReference type="Proteomes" id="UP000277928">
    <property type="component" value="Unassembled WGS sequence"/>
</dbReference>
<dbReference type="InterPro" id="IPR011992">
    <property type="entry name" value="EF-hand-dom_pair"/>
</dbReference>
<evidence type="ECO:0000313" key="7">
    <source>
        <dbReference type="EMBL" id="VDK71437.1"/>
    </source>
</evidence>
<dbReference type="InterPro" id="IPR052266">
    <property type="entry name" value="Miro-EF-hand_domain"/>
</dbReference>
<evidence type="ECO:0000256" key="4">
    <source>
        <dbReference type="ARBA" id="ARBA00022837"/>
    </source>
</evidence>
<dbReference type="EMBL" id="UYRX01000050">
    <property type="protein sequence ID" value="VDK71437.1"/>
    <property type="molecule type" value="Genomic_DNA"/>
</dbReference>
<dbReference type="OMA" id="VLDQEWE"/>
<reference evidence="7 8" key="1">
    <citation type="submission" date="2018-08" db="EMBL/GenBank/DDBJ databases">
        <authorList>
            <person name="Laetsch R D."/>
            <person name="Stevens L."/>
            <person name="Kumar S."/>
            <person name="Blaxter L. M."/>
        </authorList>
    </citation>
    <scope>NUCLEOTIDE SEQUENCE [LARGE SCALE GENOMIC DNA]</scope>
</reference>
<evidence type="ECO:0000256" key="2">
    <source>
        <dbReference type="ARBA" id="ARBA00022723"/>
    </source>
</evidence>
<evidence type="ECO:0000313" key="8">
    <source>
        <dbReference type="Proteomes" id="UP000277928"/>
    </source>
</evidence>
<dbReference type="GO" id="GO:0005509">
    <property type="term" value="F:calcium ion binding"/>
    <property type="evidence" value="ECO:0007669"/>
    <property type="project" value="InterPro"/>
</dbReference>
<keyword evidence="5" id="KW-0472">Membrane</keyword>
<comment type="subcellular location">
    <subcellularLocation>
        <location evidence="1">Membrane</location>
    </subcellularLocation>
</comment>
<feature type="domain" description="EF-hand" evidence="6">
    <location>
        <begin position="187"/>
        <end position="222"/>
    </location>
</feature>
<dbReference type="PANTHER" id="PTHR46819">
    <property type="entry name" value="EF-HAND CALCIUM-BINDING DOMAIN-CONTAINING PROTEIN 7"/>
    <property type="match status" value="1"/>
</dbReference>
<protein>
    <recommendedName>
        <fullName evidence="6">EF-hand domain-containing protein</fullName>
    </recommendedName>
</protein>
<evidence type="ECO:0000256" key="5">
    <source>
        <dbReference type="ARBA" id="ARBA00023136"/>
    </source>
</evidence>
<keyword evidence="4" id="KW-0106">Calcium</keyword>
<dbReference type="AlphaFoldDB" id="A0A3P6SGN5"/>
<dbReference type="SUPFAM" id="SSF47473">
    <property type="entry name" value="EF-hand"/>
    <property type="match status" value="1"/>
</dbReference>
<dbReference type="OrthoDB" id="26525at2759"/>
<dbReference type="PROSITE" id="PS50222">
    <property type="entry name" value="EF_HAND_2"/>
    <property type="match status" value="1"/>
</dbReference>
<keyword evidence="3" id="KW-0677">Repeat</keyword>
<dbReference type="InterPro" id="IPR002048">
    <property type="entry name" value="EF_hand_dom"/>
</dbReference>
<dbReference type="STRING" id="42156.A0A3P6SGN5"/>
<dbReference type="PROSITE" id="PS00018">
    <property type="entry name" value="EF_HAND_1"/>
    <property type="match status" value="1"/>
</dbReference>